<evidence type="ECO:0000256" key="2">
    <source>
        <dbReference type="SAM" id="MobiDB-lite"/>
    </source>
</evidence>
<evidence type="ECO:0000313" key="5">
    <source>
        <dbReference type="Proteomes" id="UP000011115"/>
    </source>
</evidence>
<name>M1C490_SOLTU</name>
<proteinExistence type="predicted"/>
<feature type="region of interest" description="Disordered" evidence="2">
    <location>
        <begin position="137"/>
        <end position="166"/>
    </location>
</feature>
<dbReference type="PANTHER" id="PTHR36027">
    <property type="entry name" value="MEIOSIS-SPECIFIC PROTEIN ASY3"/>
    <property type="match status" value="1"/>
</dbReference>
<dbReference type="InterPro" id="IPR037731">
    <property type="entry name" value="ASY3-like"/>
</dbReference>
<dbReference type="InParanoid" id="M1C490"/>
<accession>M1C490</accession>
<dbReference type="AlphaFoldDB" id="M1C490"/>
<reference evidence="5" key="1">
    <citation type="journal article" date="2011" name="Nature">
        <title>Genome sequence and analysis of the tuber crop potato.</title>
        <authorList>
            <consortium name="The Potato Genome Sequencing Consortium"/>
        </authorList>
    </citation>
    <scope>NUCLEOTIDE SEQUENCE [LARGE SCALE GENOMIC DNA]</scope>
    <source>
        <strain evidence="5">cv. DM1-3 516 R44</strain>
    </source>
</reference>
<protein>
    <recommendedName>
        <fullName evidence="3">Meiosis-specific protein ASY3-like coiled-coil domain-containing protein</fullName>
    </recommendedName>
</protein>
<reference evidence="4" key="2">
    <citation type="submission" date="2015-06" db="UniProtKB">
        <authorList>
            <consortium name="EnsemblPlants"/>
        </authorList>
    </citation>
    <scope>IDENTIFICATION</scope>
    <source>
        <strain evidence="4">DM1-3 516 R44</strain>
    </source>
</reference>
<feature type="domain" description="Meiosis-specific protein ASY3-like coiled-coil" evidence="3">
    <location>
        <begin position="49"/>
        <end position="136"/>
    </location>
</feature>
<dbReference type="PANTHER" id="PTHR36027:SF1">
    <property type="entry name" value="MEIOSIS-SPECIFIC PROTEIN ASY3"/>
    <property type="match status" value="1"/>
</dbReference>
<dbReference type="Gramene" id="PGSC0003DMT400059441">
    <property type="protein sequence ID" value="PGSC0003DMT400059441"/>
    <property type="gene ID" value="PGSC0003DMG400023095"/>
</dbReference>
<dbReference type="EnsemblPlants" id="PGSC0003DMT400059441">
    <property type="protein sequence ID" value="PGSC0003DMT400059441"/>
    <property type="gene ID" value="PGSC0003DMG400023095"/>
</dbReference>
<sequence length="221" mass="25200">MECDTEDSEDNSNIQADSNHRLVKFVIPGNNLLDQTKSSSTKVVLIFLESVEILTSVAKKVHMQLQNAEFHIQADMGRITSLNKLKRKHVEEVLQEKLQHLSSIYERCKEEVTRHLQDCKSTLQSLEAHDRSLLASTCEGSVPSPEGKNQVGERKEQSTDRRMVPRCSVELPKVTDLEDVEGQGKKGNGDDQKATHRVDRRAQLSAQWLFKAYFWPLKINF</sequence>
<keyword evidence="5" id="KW-1185">Reference proteome</keyword>
<feature type="region of interest" description="Disordered" evidence="2">
    <location>
        <begin position="178"/>
        <end position="197"/>
    </location>
</feature>
<dbReference type="PaxDb" id="4113-PGSC0003DMT400059441"/>
<keyword evidence="1" id="KW-0175">Coiled coil</keyword>
<dbReference type="GO" id="GO:0051321">
    <property type="term" value="P:meiotic cell cycle"/>
    <property type="evidence" value="ECO:0007669"/>
    <property type="project" value="InterPro"/>
</dbReference>
<evidence type="ECO:0000313" key="4">
    <source>
        <dbReference type="EnsemblPlants" id="PGSC0003DMT400059441"/>
    </source>
</evidence>
<dbReference type="InterPro" id="IPR046845">
    <property type="entry name" value="ASY3-like_CC"/>
</dbReference>
<feature type="coiled-coil region" evidence="1">
    <location>
        <begin position="91"/>
        <end position="129"/>
    </location>
</feature>
<dbReference type="Pfam" id="PF20435">
    <property type="entry name" value="ASY3-like"/>
    <property type="match status" value="1"/>
</dbReference>
<feature type="compositionally biased region" description="Basic and acidic residues" evidence="2">
    <location>
        <begin position="151"/>
        <end position="163"/>
    </location>
</feature>
<dbReference type="Proteomes" id="UP000011115">
    <property type="component" value="Unassembled WGS sequence"/>
</dbReference>
<dbReference type="eggNOG" id="ENOG502R6IY">
    <property type="taxonomic scope" value="Eukaryota"/>
</dbReference>
<organism evidence="4 5">
    <name type="scientific">Solanum tuberosum</name>
    <name type="common">Potato</name>
    <dbReference type="NCBI Taxonomy" id="4113"/>
    <lineage>
        <taxon>Eukaryota</taxon>
        <taxon>Viridiplantae</taxon>
        <taxon>Streptophyta</taxon>
        <taxon>Embryophyta</taxon>
        <taxon>Tracheophyta</taxon>
        <taxon>Spermatophyta</taxon>
        <taxon>Magnoliopsida</taxon>
        <taxon>eudicotyledons</taxon>
        <taxon>Gunneridae</taxon>
        <taxon>Pentapetalae</taxon>
        <taxon>asterids</taxon>
        <taxon>lamiids</taxon>
        <taxon>Solanales</taxon>
        <taxon>Solanaceae</taxon>
        <taxon>Solanoideae</taxon>
        <taxon>Solaneae</taxon>
        <taxon>Solanum</taxon>
    </lineage>
</organism>
<feature type="compositionally biased region" description="Basic and acidic residues" evidence="2">
    <location>
        <begin position="182"/>
        <end position="197"/>
    </location>
</feature>
<dbReference type="HOGENOM" id="CLU_1252512_0_0_1"/>
<evidence type="ECO:0000259" key="3">
    <source>
        <dbReference type="Pfam" id="PF20435"/>
    </source>
</evidence>
<evidence type="ECO:0000256" key="1">
    <source>
        <dbReference type="SAM" id="Coils"/>
    </source>
</evidence>